<evidence type="ECO:0000313" key="2">
    <source>
        <dbReference type="EMBL" id="PKC01799.1"/>
    </source>
</evidence>
<keyword evidence="1" id="KW-0812">Transmembrane</keyword>
<dbReference type="VEuPathDB" id="FungiDB:RhiirFUN_008043"/>
<name>A0A2N0P4Q9_9GLOM</name>
<keyword evidence="1" id="KW-0472">Membrane</keyword>
<feature type="transmembrane region" description="Helical" evidence="1">
    <location>
        <begin position="104"/>
        <end position="123"/>
    </location>
</feature>
<proteinExistence type="predicted"/>
<feature type="transmembrane region" description="Helical" evidence="1">
    <location>
        <begin position="209"/>
        <end position="230"/>
    </location>
</feature>
<protein>
    <submittedName>
        <fullName evidence="2">Uncharacterized protein</fullName>
    </submittedName>
</protein>
<evidence type="ECO:0000256" key="1">
    <source>
        <dbReference type="SAM" id="Phobius"/>
    </source>
</evidence>
<dbReference type="VEuPathDB" id="FungiDB:RhiirA1_449323"/>
<gene>
    <name evidence="2" type="ORF">RhiirA5_504421</name>
</gene>
<dbReference type="Proteomes" id="UP000232722">
    <property type="component" value="Unassembled WGS sequence"/>
</dbReference>
<organism evidence="2 3">
    <name type="scientific">Rhizophagus irregularis</name>
    <dbReference type="NCBI Taxonomy" id="588596"/>
    <lineage>
        <taxon>Eukaryota</taxon>
        <taxon>Fungi</taxon>
        <taxon>Fungi incertae sedis</taxon>
        <taxon>Mucoromycota</taxon>
        <taxon>Glomeromycotina</taxon>
        <taxon>Glomeromycetes</taxon>
        <taxon>Glomerales</taxon>
        <taxon>Glomeraceae</taxon>
        <taxon>Rhizophagus</taxon>
    </lineage>
</organism>
<accession>A0A2N0P4Q9</accession>
<sequence>MKRISQHFDELILYLSSIENLICVIIFANSIVALIENIFVWIRSRDFIEIAVVNSLEYFFNSVLVIISGFITATFKTLNHILIYFIVNVAFILRTYYLVMSREILVAMFSEFTYISLLVTKYGYNVENPFEILKYLPWPNILSCIIALIMIKGVREESNRIMIIFYIANCILVIYFICALTVTIESILLTLKEYKENYDYYKYIIELEIDIVLCVISYFITVITMINSIICHKNFGKGLKEYLLKEELKPFRESYDYKDDLDNLYHERNKRNDP</sequence>
<feature type="transmembrane region" description="Helical" evidence="1">
    <location>
        <begin position="135"/>
        <end position="151"/>
    </location>
</feature>
<evidence type="ECO:0000313" key="3">
    <source>
        <dbReference type="Proteomes" id="UP000232722"/>
    </source>
</evidence>
<dbReference type="AlphaFoldDB" id="A0A2N0P4Q9"/>
<feature type="transmembrane region" description="Helical" evidence="1">
    <location>
        <begin position="163"/>
        <end position="189"/>
    </location>
</feature>
<reference evidence="2 3" key="1">
    <citation type="submission" date="2016-04" db="EMBL/GenBank/DDBJ databases">
        <title>Genome analyses suggest a sexual origin of heterokaryosis in a supposedly ancient asexual fungus.</title>
        <authorList>
            <person name="Ropars J."/>
            <person name="Sedzielewska K."/>
            <person name="Noel J."/>
            <person name="Charron P."/>
            <person name="Farinelli L."/>
            <person name="Marton T."/>
            <person name="Kruger M."/>
            <person name="Pelin A."/>
            <person name="Brachmann A."/>
            <person name="Corradi N."/>
        </authorList>
    </citation>
    <scope>NUCLEOTIDE SEQUENCE [LARGE SCALE GENOMIC DNA]</scope>
    <source>
        <strain evidence="2 3">A5</strain>
    </source>
</reference>
<dbReference type="VEuPathDB" id="FungiDB:FUN_009237"/>
<keyword evidence="1" id="KW-1133">Transmembrane helix</keyword>
<comment type="caution">
    <text evidence="2">The sequence shown here is derived from an EMBL/GenBank/DDBJ whole genome shotgun (WGS) entry which is preliminary data.</text>
</comment>
<feature type="transmembrane region" description="Helical" evidence="1">
    <location>
        <begin position="12"/>
        <end position="35"/>
    </location>
</feature>
<dbReference type="EMBL" id="LLXJ01001515">
    <property type="protein sequence ID" value="PKC01799.1"/>
    <property type="molecule type" value="Genomic_DNA"/>
</dbReference>
<reference evidence="2 3" key="2">
    <citation type="submission" date="2017-09" db="EMBL/GenBank/DDBJ databases">
        <title>Extensive intraspecific genome diversity in a model arbuscular mycorrhizal fungus.</title>
        <authorList>
            <person name="Chen E.C."/>
            <person name="Morin E."/>
            <person name="Beaudet D."/>
            <person name="Noel J."/>
            <person name="Ndikumana S."/>
            <person name="Charron P."/>
            <person name="St-Onge C."/>
            <person name="Giorgi J."/>
            <person name="Grigoriev I.V."/>
            <person name="Roux C."/>
            <person name="Martin F.M."/>
            <person name="Corradi N."/>
        </authorList>
    </citation>
    <scope>NUCLEOTIDE SEQUENCE [LARGE SCALE GENOMIC DNA]</scope>
    <source>
        <strain evidence="2 3">A5</strain>
    </source>
</reference>
<feature type="transmembrane region" description="Helical" evidence="1">
    <location>
        <begin position="56"/>
        <end position="75"/>
    </location>
</feature>